<dbReference type="Pfam" id="PF13672">
    <property type="entry name" value="PP2C_2"/>
    <property type="match status" value="1"/>
</dbReference>
<organism evidence="2 3">
    <name type="scientific">Neisseria flavescens NRL30031/H210</name>
    <dbReference type="NCBI Taxonomy" id="546264"/>
    <lineage>
        <taxon>Bacteria</taxon>
        <taxon>Pseudomonadati</taxon>
        <taxon>Pseudomonadota</taxon>
        <taxon>Betaproteobacteria</taxon>
        <taxon>Neisseriales</taxon>
        <taxon>Neisseriaceae</taxon>
        <taxon>Neisseria</taxon>
    </lineage>
</organism>
<dbReference type="EMBL" id="ACEN01000073">
    <property type="protein sequence ID" value="EEG33271.1"/>
    <property type="molecule type" value="Genomic_DNA"/>
</dbReference>
<feature type="domain" description="PPM-type phosphatase" evidence="1">
    <location>
        <begin position="41"/>
        <end position="269"/>
    </location>
</feature>
<dbReference type="eggNOG" id="COG0631">
    <property type="taxonomic scope" value="Bacteria"/>
</dbReference>
<comment type="caution">
    <text evidence="2">The sequence shown here is derived from an EMBL/GenBank/DDBJ whole genome shotgun (WGS) entry which is preliminary data.</text>
</comment>
<dbReference type="SMART" id="SM00331">
    <property type="entry name" value="PP2C_SIG"/>
    <property type="match status" value="1"/>
</dbReference>
<protein>
    <recommendedName>
        <fullName evidence="1">PPM-type phosphatase domain-containing protein</fullName>
    </recommendedName>
</protein>
<dbReference type="SUPFAM" id="SSF81606">
    <property type="entry name" value="PP2C-like"/>
    <property type="match status" value="1"/>
</dbReference>
<dbReference type="InterPro" id="IPR036457">
    <property type="entry name" value="PPM-type-like_dom_sf"/>
</dbReference>
<dbReference type="PROSITE" id="PS51746">
    <property type="entry name" value="PPM_2"/>
    <property type="match status" value="1"/>
</dbReference>
<dbReference type="AlphaFoldDB" id="C0ENS3"/>
<reference evidence="2 3" key="1">
    <citation type="submission" date="2009-01" db="EMBL/GenBank/DDBJ databases">
        <authorList>
            <person name="Fulton L."/>
            <person name="Clifton S."/>
            <person name="Chinwalla A.T."/>
            <person name="Mitreva M."/>
            <person name="Sodergren E."/>
            <person name="Weinstock G."/>
            <person name="Clifton S."/>
            <person name="Dooling D.J."/>
            <person name="Fulton B."/>
            <person name="Minx P."/>
            <person name="Pepin K.H."/>
            <person name="Johnson M."/>
            <person name="Bhonagiri V."/>
            <person name="Nash W.E."/>
            <person name="Mardis E.R."/>
            <person name="Wilson R.K."/>
        </authorList>
    </citation>
    <scope>NUCLEOTIDE SEQUENCE [LARGE SCALE GENOMIC DNA]</scope>
    <source>
        <strain evidence="2 3">NRL30031/H210</strain>
    </source>
</reference>
<evidence type="ECO:0000313" key="2">
    <source>
        <dbReference type="EMBL" id="EEG33271.1"/>
    </source>
</evidence>
<accession>C0ENS3</accession>
<evidence type="ECO:0000259" key="1">
    <source>
        <dbReference type="PROSITE" id="PS51746"/>
    </source>
</evidence>
<proteinExistence type="predicted"/>
<dbReference type="InterPro" id="IPR001932">
    <property type="entry name" value="PPM-type_phosphatase-like_dom"/>
</dbReference>
<evidence type="ECO:0000313" key="3">
    <source>
        <dbReference type="Proteomes" id="UP000004457"/>
    </source>
</evidence>
<sequence>MVRNDEKPAANIHPTNGQIMNKFCEITFCQQISSNKQHNQDALFNGEQVFQYKLKTAETRLETRPRFIIGIADGISNSNHPEKASKSAMHLLSRTAKLSRQTIHHVQAALSQELAEDYFGSSTTFVAAEIDQTTGKTKIISVGDSRAYLIDTQGKWKQLTQDHSILSELLDGLSDKKEEDFATIYGGVSSYLVADYSEFQDKICHIELTLKAGESLLLCSEGLSDALSKEIREKIWQQYDNDKSRLTVFRKLIAKQRVYDDMSVVICRL</sequence>
<keyword evidence="3" id="KW-1185">Reference proteome</keyword>
<dbReference type="Proteomes" id="UP000004457">
    <property type="component" value="Unassembled WGS sequence"/>
</dbReference>
<dbReference type="Gene3D" id="3.60.40.10">
    <property type="entry name" value="PPM-type phosphatase domain"/>
    <property type="match status" value="1"/>
</dbReference>
<dbReference type="SMART" id="SM00332">
    <property type="entry name" value="PP2Cc"/>
    <property type="match status" value="1"/>
</dbReference>
<gene>
    <name evidence="2" type="ORF">NEIFLAOT_01610</name>
</gene>
<name>C0ENS3_NEIFL</name>